<protein>
    <submittedName>
        <fullName evidence="3">Uncharacterized protein</fullName>
    </submittedName>
</protein>
<reference evidence="3" key="2">
    <citation type="submission" date="2020-04" db="EMBL/GenBank/DDBJ databases">
        <authorList>
            <consortium name="NCBI Genome Project"/>
        </authorList>
    </citation>
    <scope>NUCLEOTIDE SEQUENCE</scope>
    <source>
        <strain evidence="3">CBS 342.82</strain>
    </source>
</reference>
<reference evidence="3" key="3">
    <citation type="submission" date="2025-08" db="UniProtKB">
        <authorList>
            <consortium name="RefSeq"/>
        </authorList>
    </citation>
    <scope>IDENTIFICATION</scope>
    <source>
        <strain evidence="3">CBS 342.82</strain>
    </source>
</reference>
<sequence length="203" mass="23146">MHSTCKANAITRLDIAIVPSTVQSCPGVLAMVMSWSWFRRMCGPYYFPTRERGVVHSARCVVLRKHRTDHHHGKSGSASSFRSNDSQEVVGRRGENEITRCQCNARQGKKISFPLLARSFHGLPWKLWSLRRRIRGIVCLVCLARRPGLAETMPRVPKEREKNPGKGPDVDSQGPGRDEYIETRKDTTREQANTRFRVTMRDA</sequence>
<keyword evidence="2" id="KW-1185">Reference proteome</keyword>
<dbReference type="AlphaFoldDB" id="A0A6J3LX14"/>
<proteinExistence type="predicted"/>
<gene>
    <name evidence="3" type="ORF">K489DRAFT_49190</name>
</gene>
<dbReference type="GeneID" id="54366472"/>
<evidence type="ECO:0000256" key="1">
    <source>
        <dbReference type="SAM" id="MobiDB-lite"/>
    </source>
</evidence>
<feature type="compositionally biased region" description="Polar residues" evidence="1">
    <location>
        <begin position="76"/>
        <end position="87"/>
    </location>
</feature>
<reference evidence="3" key="1">
    <citation type="submission" date="2020-01" db="EMBL/GenBank/DDBJ databases">
        <authorList>
            <consortium name="DOE Joint Genome Institute"/>
            <person name="Haridas S."/>
            <person name="Albert R."/>
            <person name="Binder M."/>
            <person name="Bloem J."/>
            <person name="Labutti K."/>
            <person name="Salamov A."/>
            <person name="Andreopoulos B."/>
            <person name="Baker S.E."/>
            <person name="Barry K."/>
            <person name="Bills G."/>
            <person name="Bluhm B.H."/>
            <person name="Cannon C."/>
            <person name="Castanera R."/>
            <person name="Culley D.E."/>
            <person name="Daum C."/>
            <person name="Ezra D."/>
            <person name="Gonzalez J.B."/>
            <person name="Henrissat B."/>
            <person name="Kuo A."/>
            <person name="Liang C."/>
            <person name="Lipzen A."/>
            <person name="Lutzoni F."/>
            <person name="Magnuson J."/>
            <person name="Mondo S."/>
            <person name="Nolan M."/>
            <person name="Ohm R."/>
            <person name="Pangilinan J."/>
            <person name="Park H.-J."/>
            <person name="Ramirez L."/>
            <person name="Alfaro M."/>
            <person name="Sun H."/>
            <person name="Tritt A."/>
            <person name="Yoshinaga Y."/>
            <person name="Zwiers L.-H."/>
            <person name="Turgeon B.G."/>
            <person name="Goodwin S.B."/>
            <person name="Spatafora J.W."/>
            <person name="Crous P.W."/>
            <person name="Grigoriev I.V."/>
        </authorList>
    </citation>
    <scope>NUCLEOTIDE SEQUENCE</scope>
    <source>
        <strain evidence="3">CBS 342.82</strain>
    </source>
</reference>
<feature type="compositionally biased region" description="Basic and acidic residues" evidence="1">
    <location>
        <begin position="176"/>
        <end position="189"/>
    </location>
</feature>
<feature type="region of interest" description="Disordered" evidence="1">
    <location>
        <begin position="153"/>
        <end position="203"/>
    </location>
</feature>
<evidence type="ECO:0000313" key="2">
    <source>
        <dbReference type="Proteomes" id="UP000504637"/>
    </source>
</evidence>
<feature type="region of interest" description="Disordered" evidence="1">
    <location>
        <begin position="67"/>
        <end position="93"/>
    </location>
</feature>
<name>A0A6J3LX14_9PEZI</name>
<dbReference type="RefSeq" id="XP_033457234.1">
    <property type="nucleotide sequence ID" value="XM_033608672.1"/>
</dbReference>
<accession>A0A6J3LX14</accession>
<dbReference type="PROSITE" id="PS51257">
    <property type="entry name" value="PROKAR_LIPOPROTEIN"/>
    <property type="match status" value="1"/>
</dbReference>
<dbReference type="Proteomes" id="UP000504637">
    <property type="component" value="Unplaced"/>
</dbReference>
<evidence type="ECO:0000313" key="3">
    <source>
        <dbReference type="RefSeq" id="XP_033457234.1"/>
    </source>
</evidence>
<organism evidence="3">
    <name type="scientific">Dissoconium aciculare CBS 342.82</name>
    <dbReference type="NCBI Taxonomy" id="1314786"/>
    <lineage>
        <taxon>Eukaryota</taxon>
        <taxon>Fungi</taxon>
        <taxon>Dikarya</taxon>
        <taxon>Ascomycota</taxon>
        <taxon>Pezizomycotina</taxon>
        <taxon>Dothideomycetes</taxon>
        <taxon>Dothideomycetidae</taxon>
        <taxon>Mycosphaerellales</taxon>
        <taxon>Dissoconiaceae</taxon>
        <taxon>Dissoconium</taxon>
    </lineage>
</organism>